<dbReference type="KEGG" id="psin:CAK95_13875"/>
<sequence length="122" mass="13713">MRDGAHRGFLANALVPADPTLRQIKPPAKDCAFLSLRTDRKGRIMQNFEKIVADLKQARDEARVKAHLGSMAVQDEWQKLEHRWQDFEAKAQLDRTAKDVGAAVSLLASELKSAYERISKAV</sequence>
<dbReference type="Proteomes" id="UP000194137">
    <property type="component" value="Chromosome"/>
</dbReference>
<dbReference type="STRING" id="1235591.CAK95_13875"/>
<organism evidence="1 2">
    <name type="scientific">Pseudorhodoplanes sinuspersici</name>
    <dbReference type="NCBI Taxonomy" id="1235591"/>
    <lineage>
        <taxon>Bacteria</taxon>
        <taxon>Pseudomonadati</taxon>
        <taxon>Pseudomonadota</taxon>
        <taxon>Alphaproteobacteria</taxon>
        <taxon>Hyphomicrobiales</taxon>
        <taxon>Pseudorhodoplanes</taxon>
    </lineage>
</organism>
<evidence type="ECO:0000313" key="2">
    <source>
        <dbReference type="Proteomes" id="UP000194137"/>
    </source>
</evidence>
<reference evidence="1 2" key="1">
    <citation type="submission" date="2017-05" db="EMBL/GenBank/DDBJ databases">
        <title>Full genome sequence of Pseudorhodoplanes sinuspersici.</title>
        <authorList>
            <person name="Dastgheib S.M.M."/>
            <person name="Shavandi M."/>
            <person name="Tirandaz H."/>
        </authorList>
    </citation>
    <scope>NUCLEOTIDE SEQUENCE [LARGE SCALE GENOMIC DNA]</scope>
    <source>
        <strain evidence="1 2">RIPI110</strain>
    </source>
</reference>
<dbReference type="AlphaFoldDB" id="A0A1W6ZRP5"/>
<keyword evidence="2" id="KW-1185">Reference proteome</keyword>
<gene>
    <name evidence="1" type="ORF">CAK95_13875</name>
</gene>
<evidence type="ECO:0000313" key="1">
    <source>
        <dbReference type="EMBL" id="ARQ00050.1"/>
    </source>
</evidence>
<protein>
    <submittedName>
        <fullName evidence="1">Uncharacterized protein</fullName>
    </submittedName>
</protein>
<dbReference type="EMBL" id="CP021112">
    <property type="protein sequence ID" value="ARQ00050.1"/>
    <property type="molecule type" value="Genomic_DNA"/>
</dbReference>
<accession>A0A1W6ZRP5</accession>
<name>A0A1W6ZRP5_9HYPH</name>
<proteinExistence type="predicted"/>